<name>B7K954_GLOC7</name>
<keyword evidence="3" id="KW-0815">Transposition</keyword>
<comment type="similarity">
    <text evidence="2">In the N-terminal section; belongs to the transposase 2 family.</text>
</comment>
<dbReference type="InterPro" id="IPR051399">
    <property type="entry name" value="RNA-guided_DNA_endo/Transpos"/>
</dbReference>
<dbReference type="PANTHER" id="PTHR30405:SF25">
    <property type="entry name" value="RNA-GUIDED DNA ENDONUCLEASE INSQ-RELATED"/>
    <property type="match status" value="1"/>
</dbReference>
<dbReference type="OrthoDB" id="439709at2"/>
<dbReference type="KEGG" id="cyc:PCC7424_4459"/>
<dbReference type="EMBL" id="CP001291">
    <property type="protein sequence ID" value="ACK72823.1"/>
    <property type="molecule type" value="Genomic_DNA"/>
</dbReference>
<dbReference type="NCBIfam" id="NF040570">
    <property type="entry name" value="guided_TnpB"/>
    <property type="match status" value="1"/>
</dbReference>
<keyword evidence="4" id="KW-0238">DNA-binding</keyword>
<gene>
    <name evidence="8" type="ordered locus">PCC7424_4459</name>
</gene>
<evidence type="ECO:0000259" key="6">
    <source>
        <dbReference type="Pfam" id="PF01385"/>
    </source>
</evidence>
<dbReference type="AlphaFoldDB" id="B7K954"/>
<comment type="similarity">
    <text evidence="1">In the C-terminal section; belongs to the transposase 35 family.</text>
</comment>
<evidence type="ECO:0000256" key="1">
    <source>
        <dbReference type="ARBA" id="ARBA00008761"/>
    </source>
</evidence>
<dbReference type="eggNOG" id="COG0675">
    <property type="taxonomic scope" value="Bacteria"/>
</dbReference>
<dbReference type="HOGENOM" id="CLU_032903_1_1_3"/>
<proteinExistence type="inferred from homology"/>
<evidence type="ECO:0000256" key="2">
    <source>
        <dbReference type="ARBA" id="ARBA00011044"/>
    </source>
</evidence>
<evidence type="ECO:0000259" key="7">
    <source>
        <dbReference type="Pfam" id="PF07282"/>
    </source>
</evidence>
<evidence type="ECO:0000256" key="5">
    <source>
        <dbReference type="ARBA" id="ARBA00023172"/>
    </source>
</evidence>
<keyword evidence="5" id="KW-0233">DNA recombination</keyword>
<dbReference type="NCBIfam" id="TIGR01766">
    <property type="entry name" value="IS200/IS605 family accessory protein TnpB-like domain"/>
    <property type="match status" value="1"/>
</dbReference>
<dbReference type="InterPro" id="IPR001959">
    <property type="entry name" value="Transposase"/>
</dbReference>
<dbReference type="Pfam" id="PF01385">
    <property type="entry name" value="OrfB_IS605"/>
    <property type="match status" value="1"/>
</dbReference>
<feature type="domain" description="Probable transposase IS891/IS1136/IS1341" evidence="6">
    <location>
        <begin position="168"/>
        <end position="288"/>
    </location>
</feature>
<evidence type="ECO:0000256" key="3">
    <source>
        <dbReference type="ARBA" id="ARBA00022578"/>
    </source>
</evidence>
<dbReference type="GO" id="GO:0006310">
    <property type="term" value="P:DNA recombination"/>
    <property type="evidence" value="ECO:0007669"/>
    <property type="project" value="UniProtKB-KW"/>
</dbReference>
<evidence type="ECO:0000313" key="9">
    <source>
        <dbReference type="Proteomes" id="UP000002384"/>
    </source>
</evidence>
<protein>
    <submittedName>
        <fullName evidence="8">Transposase, IS605 OrfB family</fullName>
    </submittedName>
</protein>
<dbReference type="PANTHER" id="PTHR30405">
    <property type="entry name" value="TRANSPOSASE"/>
    <property type="match status" value="1"/>
</dbReference>
<dbReference type="GO" id="GO:0032196">
    <property type="term" value="P:transposition"/>
    <property type="evidence" value="ECO:0007669"/>
    <property type="project" value="UniProtKB-KW"/>
</dbReference>
<reference evidence="9" key="1">
    <citation type="journal article" date="2011" name="MBio">
        <title>Novel metabolic attributes of the genus Cyanothece, comprising a group of unicellular nitrogen-fixing Cyanobacteria.</title>
        <authorList>
            <person name="Bandyopadhyay A."/>
            <person name="Elvitigala T."/>
            <person name="Welsh E."/>
            <person name="Stockel J."/>
            <person name="Liberton M."/>
            <person name="Min H."/>
            <person name="Sherman L.A."/>
            <person name="Pakrasi H.B."/>
        </authorList>
    </citation>
    <scope>NUCLEOTIDE SEQUENCE [LARGE SCALE GENOMIC DNA]</scope>
    <source>
        <strain evidence="9">PCC 7424</strain>
    </source>
</reference>
<dbReference type="GO" id="GO:0003677">
    <property type="term" value="F:DNA binding"/>
    <property type="evidence" value="ECO:0007669"/>
    <property type="project" value="UniProtKB-KW"/>
</dbReference>
<dbReference type="Proteomes" id="UP000002384">
    <property type="component" value="Chromosome"/>
</dbReference>
<dbReference type="RefSeq" id="WP_015956407.1">
    <property type="nucleotide sequence ID" value="NC_011729.1"/>
</dbReference>
<accession>B7K954</accession>
<organism evidence="8 9">
    <name type="scientific">Gloeothece citriformis (strain PCC 7424)</name>
    <name type="common">Cyanothece sp. (strain PCC 7424)</name>
    <dbReference type="NCBI Taxonomy" id="65393"/>
    <lineage>
        <taxon>Bacteria</taxon>
        <taxon>Bacillati</taxon>
        <taxon>Cyanobacteriota</taxon>
        <taxon>Cyanophyceae</taxon>
        <taxon>Oscillatoriophycideae</taxon>
        <taxon>Chroococcales</taxon>
        <taxon>Aphanothecaceae</taxon>
        <taxon>Gloeothece</taxon>
        <taxon>Gloeothece citriformis</taxon>
    </lineage>
</organism>
<evidence type="ECO:0000256" key="4">
    <source>
        <dbReference type="ARBA" id="ARBA00023125"/>
    </source>
</evidence>
<evidence type="ECO:0000313" key="8">
    <source>
        <dbReference type="EMBL" id="ACK72823.1"/>
    </source>
</evidence>
<dbReference type="InterPro" id="IPR010095">
    <property type="entry name" value="Cas12f1-like_TNB"/>
</dbReference>
<keyword evidence="9" id="KW-1185">Reference proteome</keyword>
<dbReference type="Pfam" id="PF07282">
    <property type="entry name" value="Cas12f1-like_TNB"/>
    <property type="match status" value="1"/>
</dbReference>
<feature type="domain" description="Cas12f1-like TNB" evidence="7">
    <location>
        <begin position="299"/>
        <end position="363"/>
    </location>
</feature>
<sequence>MLVFEFKCKATKQQYQAIDEAIRIGQFIRNKCLRYWMDASREKKVNYAVLCQIIPDLCKEFPFAEKLNSMARQASAERTWFAVSRFFDNCKKKVPGKKGYPKFKKHSRSVEYKTSGYKISDERKYLTITDKTGIGKLKLIGSHNLSFYDNKLIKRVRLIRRADGYYAQFCIDFSREELLPSTGKIVGIDVGITSFYTDSNGNKVDNPKYLRKSEKRLKKAQRRLSKRFKKGKQQSKRYHKQRNKVAKIHLKVSRQRKDFAVKTAKTLICSNDAVVYEELKIKNMVKNRKLSKSISDASWSIFTNWLDYFGKIHGRYVESVAPHFTSQNCSTCGEIVKKSLSVRTHICSCGCVLDRDENAAVNILRKVFPNTAGQAGIYAQGQTDLCLISESLLDKLTG</sequence>